<accession>A0A8S1DD47</accession>
<evidence type="ECO:0000313" key="2">
    <source>
        <dbReference type="EMBL" id="CAB3375753.1"/>
    </source>
</evidence>
<name>A0A8S1DD47_9INSE</name>
<dbReference type="Proteomes" id="UP000494165">
    <property type="component" value="Unassembled WGS sequence"/>
</dbReference>
<feature type="chain" id="PRO_5035879193" description="Secreted protein" evidence="1">
    <location>
        <begin position="28"/>
        <end position="77"/>
    </location>
</feature>
<dbReference type="AlphaFoldDB" id="A0A8S1DD47"/>
<evidence type="ECO:0000313" key="3">
    <source>
        <dbReference type="Proteomes" id="UP000494165"/>
    </source>
</evidence>
<evidence type="ECO:0000256" key="1">
    <source>
        <dbReference type="SAM" id="SignalP"/>
    </source>
</evidence>
<proteinExistence type="predicted"/>
<comment type="caution">
    <text evidence="2">The sequence shown here is derived from an EMBL/GenBank/DDBJ whole genome shotgun (WGS) entry which is preliminary data.</text>
</comment>
<gene>
    <name evidence="2" type="ORF">CLODIP_2_CD03813</name>
</gene>
<reference evidence="2 3" key="1">
    <citation type="submission" date="2020-04" db="EMBL/GenBank/DDBJ databases">
        <authorList>
            <person name="Alioto T."/>
            <person name="Alioto T."/>
            <person name="Gomez Garrido J."/>
        </authorList>
    </citation>
    <scope>NUCLEOTIDE SEQUENCE [LARGE SCALE GENOMIC DNA]</scope>
</reference>
<protein>
    <recommendedName>
        <fullName evidence="4">Secreted protein</fullName>
    </recommendedName>
</protein>
<organism evidence="2 3">
    <name type="scientific">Cloeon dipterum</name>
    <dbReference type="NCBI Taxonomy" id="197152"/>
    <lineage>
        <taxon>Eukaryota</taxon>
        <taxon>Metazoa</taxon>
        <taxon>Ecdysozoa</taxon>
        <taxon>Arthropoda</taxon>
        <taxon>Hexapoda</taxon>
        <taxon>Insecta</taxon>
        <taxon>Pterygota</taxon>
        <taxon>Palaeoptera</taxon>
        <taxon>Ephemeroptera</taxon>
        <taxon>Pisciforma</taxon>
        <taxon>Baetidae</taxon>
        <taxon>Cloeon</taxon>
    </lineage>
</organism>
<sequence length="77" mass="8635">MRKRKLASAPLLRILLLLPTRFCTTLCCNPVKAVPQMISPEETELAFCTHRTPAVSCWQIDEIARQSPPASAFQKPI</sequence>
<evidence type="ECO:0008006" key="4">
    <source>
        <dbReference type="Google" id="ProtNLM"/>
    </source>
</evidence>
<dbReference type="EMBL" id="CADEPI010000118">
    <property type="protein sequence ID" value="CAB3375753.1"/>
    <property type="molecule type" value="Genomic_DNA"/>
</dbReference>
<feature type="signal peptide" evidence="1">
    <location>
        <begin position="1"/>
        <end position="27"/>
    </location>
</feature>
<keyword evidence="3" id="KW-1185">Reference proteome</keyword>
<keyword evidence="1" id="KW-0732">Signal</keyword>